<proteinExistence type="predicted"/>
<protein>
    <submittedName>
        <fullName evidence="1">Uncharacterized protein</fullName>
    </submittedName>
</protein>
<comment type="caution">
    <text evidence="1">The sequence shown here is derived from an EMBL/GenBank/DDBJ whole genome shotgun (WGS) entry which is preliminary data.</text>
</comment>
<keyword evidence="2" id="KW-1185">Reference proteome</keyword>
<evidence type="ECO:0000313" key="2">
    <source>
        <dbReference type="Proteomes" id="UP001431221"/>
    </source>
</evidence>
<dbReference type="Proteomes" id="UP001431221">
    <property type="component" value="Unassembled WGS sequence"/>
</dbReference>
<accession>A0ABT0H2C8</accession>
<gene>
    <name evidence="1" type="ORF">M0H32_27110</name>
</gene>
<dbReference type="RefSeq" id="WP_248159691.1">
    <property type="nucleotide sequence ID" value="NZ_JALNMJ010000033.1"/>
</dbReference>
<sequence>MSGCLTDAAQVFAGRDGLHGTADDRQVDGVVKDILALDQGVGERRGVIAGIGFGSGNAFDNRIVTGTGVEVAVA</sequence>
<dbReference type="EMBL" id="JALNMJ010000033">
    <property type="protein sequence ID" value="MCK7615843.1"/>
    <property type="molecule type" value="Genomic_DNA"/>
</dbReference>
<reference evidence="1" key="1">
    <citation type="submission" date="2022-04" db="EMBL/GenBank/DDBJ databases">
        <title>Roseibium sp. CAU 1639 isolated from mud.</title>
        <authorList>
            <person name="Kim W."/>
        </authorList>
    </citation>
    <scope>NUCLEOTIDE SEQUENCE</scope>
    <source>
        <strain evidence="1">CAU 1639</strain>
    </source>
</reference>
<name>A0ABT0H2C8_9HYPH</name>
<organism evidence="1 2">
    <name type="scientific">Roseibium sediminicola</name>
    <dbReference type="NCBI Taxonomy" id="2933272"/>
    <lineage>
        <taxon>Bacteria</taxon>
        <taxon>Pseudomonadati</taxon>
        <taxon>Pseudomonadota</taxon>
        <taxon>Alphaproteobacteria</taxon>
        <taxon>Hyphomicrobiales</taxon>
        <taxon>Stappiaceae</taxon>
        <taxon>Roseibium</taxon>
    </lineage>
</organism>
<evidence type="ECO:0000313" key="1">
    <source>
        <dbReference type="EMBL" id="MCK7615843.1"/>
    </source>
</evidence>